<feature type="transmembrane region" description="Helical" evidence="1">
    <location>
        <begin position="243"/>
        <end position="260"/>
    </location>
</feature>
<dbReference type="GO" id="GO:0016747">
    <property type="term" value="F:acyltransferase activity, transferring groups other than amino-acyl groups"/>
    <property type="evidence" value="ECO:0007669"/>
    <property type="project" value="InterPro"/>
</dbReference>
<dbReference type="InterPro" id="IPR043968">
    <property type="entry name" value="SGNH"/>
</dbReference>
<feature type="transmembrane region" description="Helical" evidence="1">
    <location>
        <begin position="220"/>
        <end position="237"/>
    </location>
</feature>
<name>A0A3Q9JM41_9GAMM</name>
<feature type="transmembrane region" description="Helical" evidence="1">
    <location>
        <begin position="341"/>
        <end position="360"/>
    </location>
</feature>
<proteinExistence type="predicted"/>
<dbReference type="PANTHER" id="PTHR23028:SF53">
    <property type="entry name" value="ACYL_TRANSF_3 DOMAIN-CONTAINING PROTEIN"/>
    <property type="match status" value="1"/>
</dbReference>
<keyword evidence="1" id="KW-0812">Transmembrane</keyword>
<dbReference type="InterPro" id="IPR050879">
    <property type="entry name" value="Acyltransferase_3"/>
</dbReference>
<evidence type="ECO:0000259" key="2">
    <source>
        <dbReference type="Pfam" id="PF01757"/>
    </source>
</evidence>
<dbReference type="AlphaFoldDB" id="A0A3Q9JM41"/>
<dbReference type="RefSeq" id="WP_127162620.1">
    <property type="nucleotide sequence ID" value="NZ_CP029822.1"/>
</dbReference>
<feature type="transmembrane region" description="Helical" evidence="1">
    <location>
        <begin position="141"/>
        <end position="158"/>
    </location>
</feature>
<feature type="transmembrane region" description="Helical" evidence="1">
    <location>
        <begin position="195"/>
        <end position="213"/>
    </location>
</feature>
<dbReference type="Proteomes" id="UP000273143">
    <property type="component" value="Chromosome"/>
</dbReference>
<evidence type="ECO:0000259" key="3">
    <source>
        <dbReference type="Pfam" id="PF19040"/>
    </source>
</evidence>
<protein>
    <submittedName>
        <fullName evidence="4">Acyltransferase</fullName>
    </submittedName>
</protein>
<keyword evidence="4" id="KW-0012">Acyltransferase</keyword>
<keyword evidence="4" id="KW-0808">Transferase</keyword>
<dbReference type="GO" id="GO:0009103">
    <property type="term" value="P:lipopolysaccharide biosynthetic process"/>
    <property type="evidence" value="ECO:0007669"/>
    <property type="project" value="TreeGrafter"/>
</dbReference>
<reference evidence="5" key="1">
    <citation type="submission" date="2018-06" db="EMBL/GenBank/DDBJ databases">
        <title>Complete genome of Pseudomonas insecticola strain QZS01.</title>
        <authorList>
            <person name="Wang J."/>
            <person name="Su Q."/>
        </authorList>
    </citation>
    <scope>NUCLEOTIDE SEQUENCE [LARGE SCALE GENOMIC DNA]</scope>
    <source>
        <strain evidence="5">QZS01</strain>
    </source>
</reference>
<feature type="transmembrane region" description="Helical" evidence="1">
    <location>
        <begin position="303"/>
        <end position="321"/>
    </location>
</feature>
<feature type="domain" description="SGNH" evidence="3">
    <location>
        <begin position="380"/>
        <end position="625"/>
    </location>
</feature>
<sequence>MTFRKDINGLRAIAILAVILFHFKIKGFTGGFAGVDIFFVISGYLMTAIIFTRIRGEKFSLVDFYISRAKRIIPALAVLCTILMVLGFVYLEPIEYRELLRCIKSSIFFTSNLYFSHKTGYFATPMQENWLLHTWSLSVEWQFYIIYPIVITLLCRFFNENVVKTLLLIVAAFSLIGASIYVHENPTATFYLLPTRAWEMIAGGIVFLFPLTLGNKTRSTFELSGLFLVIFSILYFSEGGDWPSYRTLVPVIGTMMILYGNRDSIITGNIIAQFIGKVSYSAYLWHWPIAVFLYYSGSLDNPTYIVTGIATTFILATISYYCAEQFFLKRKNTRRIAIIKYLSVVIILGGIVSPTIASYVKKHYYTDETVKTNQIIRKNCSPPSDDDFIDCKYGEGQPQAIIIGDSHTDAISETMRHVNPEQTIVWARHGCPTLEDFHFKSKSETAYCHKLNSKIFNQLATQYPNVPLFIINRASLYPDPIDLGGHFARFDGINNYDRQKYLETYRKAYLNTVCKLTKQRPVYIIKPIPEMRTDVVKSLKMQKHFTSHVLDITLPIKQYYDRQAFILKIMDEAKEQCGIKLLDPTLFLCPDGKLCIGSINGESIYNDDNHLNNRGSALLFPLFTPLFKK</sequence>
<dbReference type="Pfam" id="PF19040">
    <property type="entry name" value="SGNH"/>
    <property type="match status" value="1"/>
</dbReference>
<feature type="transmembrane region" description="Helical" evidence="1">
    <location>
        <begin position="31"/>
        <end position="51"/>
    </location>
</feature>
<keyword evidence="1" id="KW-0472">Membrane</keyword>
<evidence type="ECO:0000256" key="1">
    <source>
        <dbReference type="SAM" id="Phobius"/>
    </source>
</evidence>
<dbReference type="PANTHER" id="PTHR23028">
    <property type="entry name" value="ACETYLTRANSFERASE"/>
    <property type="match status" value="1"/>
</dbReference>
<keyword evidence="5" id="KW-1185">Reference proteome</keyword>
<dbReference type="GO" id="GO:0016020">
    <property type="term" value="C:membrane"/>
    <property type="evidence" value="ECO:0007669"/>
    <property type="project" value="TreeGrafter"/>
</dbReference>
<dbReference type="EMBL" id="CP029822">
    <property type="protein sequence ID" value="AZS50338.1"/>
    <property type="molecule type" value="Genomic_DNA"/>
</dbReference>
<dbReference type="KEGG" id="emo:DM558_05915"/>
<dbReference type="Pfam" id="PF01757">
    <property type="entry name" value="Acyl_transf_3"/>
    <property type="match status" value="1"/>
</dbReference>
<dbReference type="InterPro" id="IPR002656">
    <property type="entry name" value="Acyl_transf_3_dom"/>
</dbReference>
<feature type="transmembrane region" description="Helical" evidence="1">
    <location>
        <begin position="72"/>
        <end position="91"/>
    </location>
</feature>
<keyword evidence="1" id="KW-1133">Transmembrane helix</keyword>
<feature type="transmembrane region" description="Helical" evidence="1">
    <location>
        <begin position="165"/>
        <end position="183"/>
    </location>
</feature>
<accession>A0A3Q9JM41</accession>
<evidence type="ECO:0000313" key="5">
    <source>
        <dbReference type="Proteomes" id="UP000273143"/>
    </source>
</evidence>
<evidence type="ECO:0000313" key="4">
    <source>
        <dbReference type="EMBL" id="AZS50338.1"/>
    </source>
</evidence>
<feature type="transmembrane region" description="Helical" evidence="1">
    <location>
        <begin position="280"/>
        <end position="297"/>
    </location>
</feature>
<feature type="transmembrane region" description="Helical" evidence="1">
    <location>
        <begin position="7"/>
        <end position="25"/>
    </location>
</feature>
<feature type="domain" description="Acyltransferase 3" evidence="2">
    <location>
        <begin position="5"/>
        <end position="320"/>
    </location>
</feature>
<organism evidence="4 5">
    <name type="scientific">Entomomonas moraniae</name>
    <dbReference type="NCBI Taxonomy" id="2213226"/>
    <lineage>
        <taxon>Bacteria</taxon>
        <taxon>Pseudomonadati</taxon>
        <taxon>Pseudomonadota</taxon>
        <taxon>Gammaproteobacteria</taxon>
        <taxon>Pseudomonadales</taxon>
        <taxon>Pseudomonadaceae</taxon>
        <taxon>Entomomonas</taxon>
    </lineage>
</organism>
<gene>
    <name evidence="4" type="ORF">DM558_05915</name>
</gene>